<feature type="transmembrane region" description="Helical" evidence="1">
    <location>
        <begin position="6"/>
        <end position="29"/>
    </location>
</feature>
<feature type="transmembrane region" description="Helical" evidence="1">
    <location>
        <begin position="36"/>
        <end position="58"/>
    </location>
</feature>
<keyword evidence="1" id="KW-0812">Transmembrane</keyword>
<gene>
    <name evidence="2" type="ORF">DK847_15630</name>
</gene>
<comment type="caution">
    <text evidence="2">The sequence shown here is derived from an EMBL/GenBank/DDBJ whole genome shotgun (WGS) entry which is preliminary data.</text>
</comment>
<keyword evidence="3" id="KW-1185">Reference proteome</keyword>
<reference evidence="3" key="1">
    <citation type="submission" date="2018-06" db="EMBL/GenBank/DDBJ databases">
        <title>Aestuariibacter litoralis strain KCTC 52945T.</title>
        <authorList>
            <person name="Li X."/>
            <person name="Salam N."/>
            <person name="Li J.-L."/>
            <person name="Chen Y.-M."/>
            <person name="Yang Z.-W."/>
            <person name="Zhang L.-Y."/>
            <person name="Han M.-X."/>
            <person name="Xiao M."/>
            <person name="Li W.-J."/>
        </authorList>
    </citation>
    <scope>NUCLEOTIDE SEQUENCE [LARGE SCALE GENOMIC DNA]</scope>
    <source>
        <strain evidence="3">KCTC 52945</strain>
    </source>
</reference>
<dbReference type="EMBL" id="QKVK01000007">
    <property type="protein sequence ID" value="PZF76065.1"/>
    <property type="molecule type" value="Genomic_DNA"/>
</dbReference>
<keyword evidence="1" id="KW-0472">Membrane</keyword>
<dbReference type="AlphaFoldDB" id="A0A2W2AKK8"/>
<evidence type="ECO:0000313" key="2">
    <source>
        <dbReference type="EMBL" id="PZF76065.1"/>
    </source>
</evidence>
<proteinExistence type="predicted"/>
<name>A0A2W2AKK8_9HYPH</name>
<accession>A0A2W2AKK8</accession>
<evidence type="ECO:0000313" key="3">
    <source>
        <dbReference type="Proteomes" id="UP000248795"/>
    </source>
</evidence>
<dbReference type="Proteomes" id="UP000248795">
    <property type="component" value="Unassembled WGS sequence"/>
</dbReference>
<feature type="transmembrane region" description="Helical" evidence="1">
    <location>
        <begin position="64"/>
        <end position="84"/>
    </location>
</feature>
<keyword evidence="1" id="KW-1133">Transmembrane helix</keyword>
<dbReference type="RefSeq" id="WP_111199450.1">
    <property type="nucleotide sequence ID" value="NZ_QKVK01000007.1"/>
</dbReference>
<organism evidence="2 3">
    <name type="scientific">Aestuariivirga litoralis</name>
    <dbReference type="NCBI Taxonomy" id="2650924"/>
    <lineage>
        <taxon>Bacteria</taxon>
        <taxon>Pseudomonadati</taxon>
        <taxon>Pseudomonadota</taxon>
        <taxon>Alphaproteobacteria</taxon>
        <taxon>Hyphomicrobiales</taxon>
        <taxon>Aestuariivirgaceae</taxon>
        <taxon>Aestuariivirga</taxon>
    </lineage>
</organism>
<protein>
    <submittedName>
        <fullName evidence="2">Uncharacterized protein</fullName>
    </submittedName>
</protein>
<evidence type="ECO:0000256" key="1">
    <source>
        <dbReference type="SAM" id="Phobius"/>
    </source>
</evidence>
<sequence>MEQFVSSGQIAGVILVVLAIEIAAASYYFWRRQRTFLLLSFVANGLAGAALVLALRAALQQAGWLFVAIYLLGGLLAHLADVVLRLAATRHAEGVPSTD</sequence>